<organism evidence="2 3">
    <name type="scientific">Tribolium castaneum</name>
    <name type="common">Red flour beetle</name>
    <dbReference type="NCBI Taxonomy" id="7070"/>
    <lineage>
        <taxon>Eukaryota</taxon>
        <taxon>Metazoa</taxon>
        <taxon>Ecdysozoa</taxon>
        <taxon>Arthropoda</taxon>
        <taxon>Hexapoda</taxon>
        <taxon>Insecta</taxon>
        <taxon>Pterygota</taxon>
        <taxon>Neoptera</taxon>
        <taxon>Endopterygota</taxon>
        <taxon>Coleoptera</taxon>
        <taxon>Polyphaga</taxon>
        <taxon>Cucujiformia</taxon>
        <taxon>Tenebrionidae</taxon>
        <taxon>Tenebrionidae incertae sedis</taxon>
        <taxon>Tribolium</taxon>
    </lineage>
</organism>
<name>A0A139WIT1_TRICA</name>
<dbReference type="AlphaFoldDB" id="A0A139WIT1"/>
<evidence type="ECO:0000313" key="2">
    <source>
        <dbReference type="EMBL" id="KYB27890.1"/>
    </source>
</evidence>
<reference evidence="2 3" key="2">
    <citation type="journal article" date="2010" name="Nucleic Acids Res.">
        <title>BeetleBase in 2010: revisions to provide comprehensive genomic information for Tribolium castaneum.</title>
        <authorList>
            <person name="Kim H.S."/>
            <person name="Murphy T."/>
            <person name="Xia J."/>
            <person name="Caragea D."/>
            <person name="Park Y."/>
            <person name="Beeman R.W."/>
            <person name="Lorenzen M.D."/>
            <person name="Butcher S."/>
            <person name="Manak J.R."/>
            <person name="Brown S.J."/>
        </authorList>
    </citation>
    <scope>GENOME REANNOTATION</scope>
    <source>
        <strain evidence="2 3">Georgia GA2</strain>
    </source>
</reference>
<sequence>MNRLRFMFIVSTIASVVTNIGVIGFEIYEIVLDQNEEKKKHGSKGIVITHLFVSLSMQFCCNAVILIHIFYIAYYVLRNTRYNWELSCHYFTYIVLEIVSVVCVIGKYDYLHYPLALHILTGVLFGRS</sequence>
<feature type="transmembrane region" description="Helical" evidence="1">
    <location>
        <begin position="6"/>
        <end position="31"/>
    </location>
</feature>
<reference evidence="2 3" key="1">
    <citation type="journal article" date="2008" name="Nature">
        <title>The genome of the model beetle and pest Tribolium castaneum.</title>
        <authorList>
            <consortium name="Tribolium Genome Sequencing Consortium"/>
            <person name="Richards S."/>
            <person name="Gibbs R.A."/>
            <person name="Weinstock G.M."/>
            <person name="Brown S.J."/>
            <person name="Denell R."/>
            <person name="Beeman R.W."/>
            <person name="Gibbs R."/>
            <person name="Beeman R.W."/>
            <person name="Brown S.J."/>
            <person name="Bucher G."/>
            <person name="Friedrich M."/>
            <person name="Grimmelikhuijzen C.J."/>
            <person name="Klingler M."/>
            <person name="Lorenzen M."/>
            <person name="Richards S."/>
            <person name="Roth S."/>
            <person name="Schroder R."/>
            <person name="Tautz D."/>
            <person name="Zdobnov E.M."/>
            <person name="Muzny D."/>
            <person name="Gibbs R.A."/>
            <person name="Weinstock G.M."/>
            <person name="Attaway T."/>
            <person name="Bell S."/>
            <person name="Buhay C.J."/>
            <person name="Chandrabose M.N."/>
            <person name="Chavez D."/>
            <person name="Clerk-Blankenburg K.P."/>
            <person name="Cree A."/>
            <person name="Dao M."/>
            <person name="Davis C."/>
            <person name="Chacko J."/>
            <person name="Dinh H."/>
            <person name="Dugan-Rocha S."/>
            <person name="Fowler G."/>
            <person name="Garner T.T."/>
            <person name="Garnes J."/>
            <person name="Gnirke A."/>
            <person name="Hawes A."/>
            <person name="Hernandez J."/>
            <person name="Hines S."/>
            <person name="Holder M."/>
            <person name="Hume J."/>
            <person name="Jhangiani S.N."/>
            <person name="Joshi V."/>
            <person name="Khan Z.M."/>
            <person name="Jackson L."/>
            <person name="Kovar C."/>
            <person name="Kowis A."/>
            <person name="Lee S."/>
            <person name="Lewis L.R."/>
            <person name="Margolis J."/>
            <person name="Morgan M."/>
            <person name="Nazareth L.V."/>
            <person name="Nguyen N."/>
            <person name="Okwuonu G."/>
            <person name="Parker D."/>
            <person name="Richards S."/>
            <person name="Ruiz S.J."/>
            <person name="Santibanez J."/>
            <person name="Savard J."/>
            <person name="Scherer S.E."/>
            <person name="Schneider B."/>
            <person name="Sodergren E."/>
            <person name="Tautz D."/>
            <person name="Vattahil S."/>
            <person name="Villasana D."/>
            <person name="White C.S."/>
            <person name="Wright R."/>
            <person name="Park Y."/>
            <person name="Beeman R.W."/>
            <person name="Lord J."/>
            <person name="Oppert B."/>
            <person name="Lorenzen M."/>
            <person name="Brown S."/>
            <person name="Wang L."/>
            <person name="Savard J."/>
            <person name="Tautz D."/>
            <person name="Richards S."/>
            <person name="Weinstock G."/>
            <person name="Gibbs R.A."/>
            <person name="Liu Y."/>
            <person name="Worley K."/>
            <person name="Weinstock G."/>
            <person name="Elsik C.G."/>
            <person name="Reese J.T."/>
            <person name="Elhaik E."/>
            <person name="Landan G."/>
            <person name="Graur D."/>
            <person name="Arensburger P."/>
            <person name="Atkinson P."/>
            <person name="Beeman R.W."/>
            <person name="Beidler J."/>
            <person name="Brown S.J."/>
            <person name="Demuth J.P."/>
            <person name="Drury D.W."/>
            <person name="Du Y.Z."/>
            <person name="Fujiwara H."/>
            <person name="Lorenzen M."/>
            <person name="Maselli V."/>
            <person name="Osanai M."/>
            <person name="Park Y."/>
            <person name="Robertson H.M."/>
            <person name="Tu Z."/>
            <person name="Wang J.J."/>
            <person name="Wang S."/>
            <person name="Richards S."/>
            <person name="Song H."/>
            <person name="Zhang L."/>
            <person name="Sodergren E."/>
            <person name="Werner D."/>
            <person name="Stanke M."/>
            <person name="Morgenstern B."/>
            <person name="Solovyev V."/>
            <person name="Kosarev P."/>
            <person name="Brown G."/>
            <person name="Chen H.C."/>
            <person name="Ermolaeva O."/>
            <person name="Hlavina W."/>
            <person name="Kapustin Y."/>
            <person name="Kiryutin B."/>
            <person name="Kitts P."/>
            <person name="Maglott D."/>
            <person name="Pruitt K."/>
            <person name="Sapojnikov V."/>
            <person name="Souvorov A."/>
            <person name="Mackey A.J."/>
            <person name="Waterhouse R.M."/>
            <person name="Wyder S."/>
            <person name="Zdobnov E.M."/>
            <person name="Zdobnov E.M."/>
            <person name="Wyder S."/>
            <person name="Kriventseva E.V."/>
            <person name="Kadowaki T."/>
            <person name="Bork P."/>
            <person name="Aranda M."/>
            <person name="Bao R."/>
            <person name="Beermann A."/>
            <person name="Berns N."/>
            <person name="Bolognesi R."/>
            <person name="Bonneton F."/>
            <person name="Bopp D."/>
            <person name="Brown S.J."/>
            <person name="Bucher G."/>
            <person name="Butts T."/>
            <person name="Chaumot A."/>
            <person name="Denell R.E."/>
            <person name="Ferrier D.E."/>
            <person name="Friedrich M."/>
            <person name="Gordon C.M."/>
            <person name="Jindra M."/>
            <person name="Klingler M."/>
            <person name="Lan Q."/>
            <person name="Lattorff H.M."/>
            <person name="Laudet V."/>
            <person name="von Levetsow C."/>
            <person name="Liu Z."/>
            <person name="Lutz R."/>
            <person name="Lynch J.A."/>
            <person name="da Fonseca R.N."/>
            <person name="Posnien N."/>
            <person name="Reuter R."/>
            <person name="Roth S."/>
            <person name="Savard J."/>
            <person name="Schinko J.B."/>
            <person name="Schmitt C."/>
            <person name="Schoppmeier M."/>
            <person name="Schroder R."/>
            <person name="Shippy T.D."/>
            <person name="Simonnet F."/>
            <person name="Marques-Souza H."/>
            <person name="Tautz D."/>
            <person name="Tomoyasu Y."/>
            <person name="Trauner J."/>
            <person name="Van der Zee M."/>
            <person name="Vervoort M."/>
            <person name="Wittkopp N."/>
            <person name="Wimmer E.A."/>
            <person name="Yang X."/>
            <person name="Jones A.K."/>
            <person name="Sattelle D.B."/>
            <person name="Ebert P.R."/>
            <person name="Nelson D."/>
            <person name="Scott J.G."/>
            <person name="Beeman R.W."/>
            <person name="Muthukrishnan S."/>
            <person name="Kramer K.J."/>
            <person name="Arakane Y."/>
            <person name="Beeman R.W."/>
            <person name="Zhu Q."/>
            <person name="Hogenkamp D."/>
            <person name="Dixit R."/>
            <person name="Oppert B."/>
            <person name="Jiang H."/>
            <person name="Zou Z."/>
            <person name="Marshall J."/>
            <person name="Elpidina E."/>
            <person name="Vinokurov K."/>
            <person name="Oppert C."/>
            <person name="Zou Z."/>
            <person name="Evans J."/>
            <person name="Lu Z."/>
            <person name="Zhao P."/>
            <person name="Sumathipala N."/>
            <person name="Altincicek B."/>
            <person name="Vilcinskas A."/>
            <person name="Williams M."/>
            <person name="Hultmark D."/>
            <person name="Hetru C."/>
            <person name="Jiang H."/>
            <person name="Grimmelikhuijzen C.J."/>
            <person name="Hauser F."/>
            <person name="Cazzamali G."/>
            <person name="Williamson M."/>
            <person name="Park Y."/>
            <person name="Li B."/>
            <person name="Tanaka Y."/>
            <person name="Predel R."/>
            <person name="Neupert S."/>
            <person name="Schachtner J."/>
            <person name="Verleyen P."/>
            <person name="Raible F."/>
            <person name="Bork P."/>
            <person name="Friedrich M."/>
            <person name="Walden K.K."/>
            <person name="Robertson H.M."/>
            <person name="Angeli S."/>
            <person name="Foret S."/>
            <person name="Bucher G."/>
            <person name="Schuetz S."/>
            <person name="Maleszka R."/>
            <person name="Wimmer E.A."/>
            <person name="Beeman R.W."/>
            <person name="Lorenzen M."/>
            <person name="Tomoyasu Y."/>
            <person name="Miller S.C."/>
            <person name="Grossmann D."/>
            <person name="Bucher G."/>
        </authorList>
    </citation>
    <scope>NUCLEOTIDE SEQUENCE [LARGE SCALE GENOMIC DNA]</scope>
    <source>
        <strain evidence="2 3">Georgia GA2</strain>
    </source>
</reference>
<gene>
    <name evidence="2" type="primary">AUGUSTUS-3.0.2_32778</name>
    <name evidence="2" type="ORF">TcasGA2_TC032778</name>
</gene>
<accession>A0A139WIT1</accession>
<keyword evidence="1" id="KW-0472">Membrane</keyword>
<protein>
    <submittedName>
        <fullName evidence="2">Uncharacterized protein</fullName>
    </submittedName>
</protein>
<keyword evidence="3" id="KW-1185">Reference proteome</keyword>
<feature type="transmembrane region" description="Helical" evidence="1">
    <location>
        <begin position="89"/>
        <end position="108"/>
    </location>
</feature>
<dbReference type="EMBL" id="KQ971338">
    <property type="protein sequence ID" value="KYB27890.1"/>
    <property type="molecule type" value="Genomic_DNA"/>
</dbReference>
<evidence type="ECO:0000313" key="3">
    <source>
        <dbReference type="Proteomes" id="UP000007266"/>
    </source>
</evidence>
<feature type="transmembrane region" description="Helical" evidence="1">
    <location>
        <begin position="51"/>
        <end position="77"/>
    </location>
</feature>
<keyword evidence="1" id="KW-0812">Transmembrane</keyword>
<proteinExistence type="predicted"/>
<keyword evidence="1" id="KW-1133">Transmembrane helix</keyword>
<dbReference type="Proteomes" id="UP000007266">
    <property type="component" value="Linkage group 4"/>
</dbReference>
<dbReference type="InParanoid" id="A0A139WIT1"/>
<evidence type="ECO:0000256" key="1">
    <source>
        <dbReference type="SAM" id="Phobius"/>
    </source>
</evidence>